<keyword evidence="3" id="KW-0597">Phosphoprotein</keyword>
<name>A0ABT3ITC2_9BACT</name>
<dbReference type="Pfam" id="PF02518">
    <property type="entry name" value="HATPase_c"/>
    <property type="match status" value="1"/>
</dbReference>
<feature type="domain" description="Histidine kinase" evidence="10">
    <location>
        <begin position="526"/>
        <end position="614"/>
    </location>
</feature>
<keyword evidence="4" id="KW-0808">Transferase</keyword>
<organism evidence="11 12">
    <name type="scientific">Chitinophaga nivalis</name>
    <dbReference type="NCBI Taxonomy" id="2991709"/>
    <lineage>
        <taxon>Bacteria</taxon>
        <taxon>Pseudomonadati</taxon>
        <taxon>Bacteroidota</taxon>
        <taxon>Chitinophagia</taxon>
        <taxon>Chitinophagales</taxon>
        <taxon>Chitinophagaceae</taxon>
        <taxon>Chitinophaga</taxon>
    </lineage>
</organism>
<evidence type="ECO:0000256" key="1">
    <source>
        <dbReference type="ARBA" id="ARBA00000085"/>
    </source>
</evidence>
<dbReference type="Gene3D" id="3.30.565.10">
    <property type="entry name" value="Histidine kinase-like ATPase, C-terminal domain"/>
    <property type="match status" value="1"/>
</dbReference>
<comment type="catalytic activity">
    <reaction evidence="1">
        <text>ATP + protein L-histidine = ADP + protein N-phospho-L-histidine.</text>
        <dbReference type="EC" id="2.7.13.3"/>
    </reaction>
</comment>
<dbReference type="Proteomes" id="UP001207742">
    <property type="component" value="Unassembled WGS sequence"/>
</dbReference>
<feature type="transmembrane region" description="Helical" evidence="9">
    <location>
        <begin position="362"/>
        <end position="382"/>
    </location>
</feature>
<dbReference type="SMART" id="SM00028">
    <property type="entry name" value="TPR"/>
    <property type="match status" value="2"/>
</dbReference>
<dbReference type="SUPFAM" id="SSF55874">
    <property type="entry name" value="ATPase domain of HSP90 chaperone/DNA topoisomerase II/histidine kinase"/>
    <property type="match status" value="1"/>
</dbReference>
<dbReference type="CDD" id="cd16917">
    <property type="entry name" value="HATPase_UhpB-NarQ-NarX-like"/>
    <property type="match status" value="1"/>
</dbReference>
<dbReference type="SUPFAM" id="SSF48452">
    <property type="entry name" value="TPR-like"/>
    <property type="match status" value="1"/>
</dbReference>
<dbReference type="InterPro" id="IPR019734">
    <property type="entry name" value="TPR_rpt"/>
</dbReference>
<dbReference type="PANTHER" id="PTHR24421:SF10">
    <property type="entry name" value="NITRATE_NITRITE SENSOR PROTEIN NARQ"/>
    <property type="match status" value="1"/>
</dbReference>
<dbReference type="EMBL" id="JAPDNS010000002">
    <property type="protein sequence ID" value="MCW3487232.1"/>
    <property type="molecule type" value="Genomic_DNA"/>
</dbReference>
<comment type="caution">
    <text evidence="11">The sequence shown here is derived from an EMBL/GenBank/DDBJ whole genome shotgun (WGS) entry which is preliminary data.</text>
</comment>
<sequence>MTALCIPQQPGIRPAMLIPAPNASKVVVTDTVAASFPAVSARAPGYTRGIAGFAHRYLQAPDIPHTGYLVLNQVYQAFHMLQRWDTLAGNAAHTYRPSGNLPAATAHYLLALQQAEKAGDNLFAGAMTNYLATVFITLQDYRKAYDYAGNAYRHGSSIHSKPQMAAALISMGHCAMQLQTNQSGESYFRQAIQLGRESGDSTLILEGLIHLAQMYSRQAAPTIALATYHSAWAVAQHDPASPYLASIYLGFGQQLLQLRQYAAATRYIDQAIGLAQQQPAGEVLLQAYLAASELKAARQQYAAAFALRKTYEHLHDSLTGDVTRKNVQQLEIQYQSEKKDRDLAEKKLLLTQKDLLLQQKNLWLILFLIGLILLLVVVFVVWQRFRHRYRLQQQQLQTLEAAKALQVLEALMQGEEKERERLSRDLHDGIGGMLSAVKMHFSALRQEHTCLQENGAYLHTLHMLDNAIGEVRKTAHNLMPEVLNSMGLANALAFFCNNVSHHRQLDVRFYTDGRLQRFKAGFELSVYRIVQELVNNIIKHAHATTAIVQITQHRELLSITVEDNGRGFRQQAAEYTGMGLHHLASRITALNGTLDMTTVADQGTTVYMEFNVAVMQPLEL</sequence>
<evidence type="ECO:0000256" key="3">
    <source>
        <dbReference type="ARBA" id="ARBA00022553"/>
    </source>
</evidence>
<evidence type="ECO:0000313" key="12">
    <source>
        <dbReference type="Proteomes" id="UP001207742"/>
    </source>
</evidence>
<dbReference type="SMART" id="SM00387">
    <property type="entry name" value="HATPase_c"/>
    <property type="match status" value="1"/>
</dbReference>
<keyword evidence="5" id="KW-0547">Nucleotide-binding</keyword>
<dbReference type="GO" id="GO:0016301">
    <property type="term" value="F:kinase activity"/>
    <property type="evidence" value="ECO:0007669"/>
    <property type="project" value="UniProtKB-KW"/>
</dbReference>
<evidence type="ECO:0000256" key="7">
    <source>
        <dbReference type="ARBA" id="ARBA00022840"/>
    </source>
</evidence>
<dbReference type="InterPro" id="IPR011712">
    <property type="entry name" value="Sig_transdc_His_kin_sub3_dim/P"/>
</dbReference>
<evidence type="ECO:0000256" key="2">
    <source>
        <dbReference type="ARBA" id="ARBA00012438"/>
    </source>
</evidence>
<evidence type="ECO:0000256" key="9">
    <source>
        <dbReference type="SAM" id="Phobius"/>
    </source>
</evidence>
<evidence type="ECO:0000256" key="5">
    <source>
        <dbReference type="ARBA" id="ARBA00022741"/>
    </source>
</evidence>
<dbReference type="InterPro" id="IPR003594">
    <property type="entry name" value="HATPase_dom"/>
</dbReference>
<proteinExistence type="predicted"/>
<keyword evidence="6 11" id="KW-0418">Kinase</keyword>
<evidence type="ECO:0000256" key="8">
    <source>
        <dbReference type="ARBA" id="ARBA00023012"/>
    </source>
</evidence>
<protein>
    <recommendedName>
        <fullName evidence="2">histidine kinase</fullName>
        <ecNumber evidence="2">2.7.13.3</ecNumber>
    </recommendedName>
</protein>
<dbReference type="PANTHER" id="PTHR24421">
    <property type="entry name" value="NITRATE/NITRITE SENSOR PROTEIN NARX-RELATED"/>
    <property type="match status" value="1"/>
</dbReference>
<dbReference type="InterPro" id="IPR005467">
    <property type="entry name" value="His_kinase_dom"/>
</dbReference>
<evidence type="ECO:0000259" key="10">
    <source>
        <dbReference type="PROSITE" id="PS50109"/>
    </source>
</evidence>
<keyword evidence="9" id="KW-1133">Transmembrane helix</keyword>
<keyword evidence="9" id="KW-0812">Transmembrane</keyword>
<gene>
    <name evidence="11" type="ORF">OL497_25265</name>
</gene>
<dbReference type="InterPro" id="IPR050482">
    <property type="entry name" value="Sensor_HK_TwoCompSys"/>
</dbReference>
<dbReference type="PROSITE" id="PS50109">
    <property type="entry name" value="HIS_KIN"/>
    <property type="match status" value="1"/>
</dbReference>
<keyword evidence="9" id="KW-0472">Membrane</keyword>
<dbReference type="Pfam" id="PF07730">
    <property type="entry name" value="HisKA_3"/>
    <property type="match status" value="1"/>
</dbReference>
<dbReference type="InterPro" id="IPR011990">
    <property type="entry name" value="TPR-like_helical_dom_sf"/>
</dbReference>
<dbReference type="Gene3D" id="1.20.5.1930">
    <property type="match status" value="1"/>
</dbReference>
<accession>A0ABT3ITC2</accession>
<dbReference type="InterPro" id="IPR036890">
    <property type="entry name" value="HATPase_C_sf"/>
</dbReference>
<dbReference type="RefSeq" id="WP_264734042.1">
    <property type="nucleotide sequence ID" value="NZ_JAPDNR010000001.1"/>
</dbReference>
<evidence type="ECO:0000256" key="4">
    <source>
        <dbReference type="ARBA" id="ARBA00022679"/>
    </source>
</evidence>
<dbReference type="EC" id="2.7.13.3" evidence="2"/>
<evidence type="ECO:0000256" key="6">
    <source>
        <dbReference type="ARBA" id="ARBA00022777"/>
    </source>
</evidence>
<keyword evidence="8" id="KW-0902">Two-component regulatory system</keyword>
<reference evidence="11 12" key="1">
    <citation type="submission" date="2022-10" db="EMBL/GenBank/DDBJ databases">
        <title>Chitinophaga nivalis PC15 sp. nov., isolated from Pyeongchang county, South Korea.</title>
        <authorList>
            <person name="Trinh H.N."/>
        </authorList>
    </citation>
    <scope>NUCLEOTIDE SEQUENCE [LARGE SCALE GENOMIC DNA]</scope>
    <source>
        <strain evidence="11 12">PC14</strain>
    </source>
</reference>
<keyword evidence="12" id="KW-1185">Reference proteome</keyword>
<evidence type="ECO:0000313" key="11">
    <source>
        <dbReference type="EMBL" id="MCW3487232.1"/>
    </source>
</evidence>
<keyword evidence="7" id="KW-0067">ATP-binding</keyword>
<dbReference type="Gene3D" id="1.25.40.10">
    <property type="entry name" value="Tetratricopeptide repeat domain"/>
    <property type="match status" value="1"/>
</dbReference>